<evidence type="ECO:0000313" key="8">
    <source>
        <dbReference type="Proteomes" id="UP001602287"/>
    </source>
</evidence>
<dbReference type="EMBL" id="JBIAZM010000011">
    <property type="protein sequence ID" value="MFF5202848.1"/>
    <property type="molecule type" value="Genomic_DNA"/>
</dbReference>
<reference evidence="7 8" key="1">
    <citation type="submission" date="2024-10" db="EMBL/GenBank/DDBJ databases">
        <title>The Natural Products Discovery Center: Release of the First 8490 Sequenced Strains for Exploring Actinobacteria Biosynthetic Diversity.</title>
        <authorList>
            <person name="Kalkreuter E."/>
            <person name="Kautsar S.A."/>
            <person name="Yang D."/>
            <person name="Bader C.D."/>
            <person name="Teijaro C.N."/>
            <person name="Fluegel L."/>
            <person name="Davis C.M."/>
            <person name="Simpson J.R."/>
            <person name="Lauterbach L."/>
            <person name="Steele A.D."/>
            <person name="Gui C."/>
            <person name="Meng S."/>
            <person name="Li G."/>
            <person name="Viehrig K."/>
            <person name="Ye F."/>
            <person name="Su P."/>
            <person name="Kiefer A.F."/>
            <person name="Nichols A."/>
            <person name="Cepeda A.J."/>
            <person name="Yan W."/>
            <person name="Fan B."/>
            <person name="Jiang Y."/>
            <person name="Adhikari A."/>
            <person name="Zheng C.-J."/>
            <person name="Schuster L."/>
            <person name="Cowan T.M."/>
            <person name="Smanski M.J."/>
            <person name="Chevrette M.G."/>
            <person name="De Carvalho L.P.S."/>
            <person name="Shen B."/>
        </authorList>
    </citation>
    <scope>NUCLEOTIDE SEQUENCE [LARGE SCALE GENOMIC DNA]</scope>
    <source>
        <strain evidence="7 8">NPDC000140</strain>
    </source>
</reference>
<proteinExistence type="predicted"/>
<evidence type="ECO:0000256" key="4">
    <source>
        <dbReference type="ARBA" id="ARBA00023136"/>
    </source>
</evidence>
<feature type="transmembrane region" description="Helical" evidence="5">
    <location>
        <begin position="127"/>
        <end position="157"/>
    </location>
</feature>
<accession>A0ABW6VZX5</accession>
<dbReference type="Pfam" id="PF13515">
    <property type="entry name" value="FUSC_2"/>
    <property type="match status" value="1"/>
</dbReference>
<comment type="caution">
    <text evidence="7">The sequence shown here is derived from an EMBL/GenBank/DDBJ whole genome shotgun (WGS) entry which is preliminary data.</text>
</comment>
<feature type="transmembrane region" description="Helical" evidence="5">
    <location>
        <begin position="45"/>
        <end position="68"/>
    </location>
</feature>
<organism evidence="7 8">
    <name type="scientific">Micromonospora parva</name>
    <dbReference type="NCBI Taxonomy" id="1464048"/>
    <lineage>
        <taxon>Bacteria</taxon>
        <taxon>Bacillati</taxon>
        <taxon>Actinomycetota</taxon>
        <taxon>Actinomycetes</taxon>
        <taxon>Micromonosporales</taxon>
        <taxon>Micromonosporaceae</taxon>
        <taxon>Micromonospora</taxon>
    </lineage>
</organism>
<feature type="transmembrane region" description="Helical" evidence="5">
    <location>
        <begin position="169"/>
        <end position="189"/>
    </location>
</feature>
<dbReference type="Proteomes" id="UP001602287">
    <property type="component" value="Unassembled WGS sequence"/>
</dbReference>
<keyword evidence="4 5" id="KW-0472">Membrane</keyword>
<evidence type="ECO:0000256" key="2">
    <source>
        <dbReference type="ARBA" id="ARBA00022692"/>
    </source>
</evidence>
<feature type="domain" description="Integral membrane bound transporter" evidence="6">
    <location>
        <begin position="60"/>
        <end position="182"/>
    </location>
</feature>
<dbReference type="RefSeq" id="WP_210865165.1">
    <property type="nucleotide sequence ID" value="NZ_JBIAZM010000011.1"/>
</dbReference>
<comment type="subcellular location">
    <subcellularLocation>
        <location evidence="1">Membrane</location>
        <topology evidence="1">Multi-pass membrane protein</topology>
    </subcellularLocation>
</comment>
<keyword evidence="3 5" id="KW-1133">Transmembrane helix</keyword>
<keyword evidence="2 5" id="KW-0812">Transmembrane</keyword>
<protein>
    <submittedName>
        <fullName evidence="7">Aromatic acid exporter family protein</fullName>
    </submittedName>
</protein>
<gene>
    <name evidence="7" type="ORF">ACFY3B_24920</name>
</gene>
<dbReference type="InterPro" id="IPR049453">
    <property type="entry name" value="Memb_transporter_dom"/>
</dbReference>
<evidence type="ECO:0000256" key="5">
    <source>
        <dbReference type="SAM" id="Phobius"/>
    </source>
</evidence>
<name>A0ABW6VZX5_9ACTN</name>
<keyword evidence="8" id="KW-1185">Reference proteome</keyword>
<sequence length="404" mass="43512">MPASEDSAADLDSAPHGRSRVDRMFGSLRERAREAWRVRSWRFRLYGLLAVQAAIAAGLAWFVVYQFLGNPSPVFAPTAAVGITAAAMGSLLRRTIELLVGVVLGLAVGDLLMPLFGIGPWQTGGVVLLAIIVAILLKGGGSLLTQAGGTAVLIATLEPPVRDLSIPRFVDAAVGGLIGLAVSLLLVPIHPRRTLHRLAEPVVGPAVAAMHHLAAALRLRDLGQAEQGLRELRNIGPQVIALRDGLQAAQEVVRLAPLRWHERDSFALHAESIRHLERSVHSCRSLARQLTTALKDHEPLPEEVPDAIDLLADGALDLRAAIVAREEPREPRERILEAVELIGRAQGGSVRDPTRLHRHRLGYSGMIAVGEFRTIAHDLLIASGLDPEKGAALVRQAIDRGQHE</sequence>
<evidence type="ECO:0000259" key="6">
    <source>
        <dbReference type="Pfam" id="PF13515"/>
    </source>
</evidence>
<feature type="transmembrane region" description="Helical" evidence="5">
    <location>
        <begin position="74"/>
        <end position="92"/>
    </location>
</feature>
<evidence type="ECO:0000256" key="3">
    <source>
        <dbReference type="ARBA" id="ARBA00022989"/>
    </source>
</evidence>
<evidence type="ECO:0000256" key="1">
    <source>
        <dbReference type="ARBA" id="ARBA00004141"/>
    </source>
</evidence>
<evidence type="ECO:0000313" key="7">
    <source>
        <dbReference type="EMBL" id="MFF5202848.1"/>
    </source>
</evidence>
<feature type="transmembrane region" description="Helical" evidence="5">
    <location>
        <begin position="99"/>
        <end position="121"/>
    </location>
</feature>